<dbReference type="PANTHER" id="PTHR46496">
    <property type="match status" value="1"/>
</dbReference>
<dbReference type="RefSeq" id="WP_076733243.1">
    <property type="nucleotide sequence ID" value="NZ_CP019352.1"/>
</dbReference>
<dbReference type="GO" id="GO:0071949">
    <property type="term" value="F:FAD binding"/>
    <property type="evidence" value="ECO:0007669"/>
    <property type="project" value="InterPro"/>
</dbReference>
<organism evidence="6 7">
    <name type="scientific">Lacinutrix venerupis</name>
    <dbReference type="NCBI Taxonomy" id="1486034"/>
    <lineage>
        <taxon>Bacteria</taxon>
        <taxon>Pseudomonadati</taxon>
        <taxon>Bacteroidota</taxon>
        <taxon>Flavobacteriia</taxon>
        <taxon>Flavobacteriales</taxon>
        <taxon>Flavobacteriaceae</taxon>
        <taxon>Lacinutrix</taxon>
    </lineage>
</organism>
<dbReference type="InterPro" id="IPR036188">
    <property type="entry name" value="FAD/NAD-bd_sf"/>
</dbReference>
<dbReference type="PRINTS" id="PR00420">
    <property type="entry name" value="RNGMNOXGNASE"/>
</dbReference>
<dbReference type="SUPFAM" id="SSF51905">
    <property type="entry name" value="FAD/NAD(P)-binding domain"/>
    <property type="match status" value="1"/>
</dbReference>
<accession>A0AAC9PW24</accession>
<keyword evidence="2" id="KW-0285">Flavoprotein</keyword>
<evidence type="ECO:0000256" key="2">
    <source>
        <dbReference type="ARBA" id="ARBA00022630"/>
    </source>
</evidence>
<keyword evidence="7" id="KW-1185">Reference proteome</keyword>
<dbReference type="GO" id="GO:0016491">
    <property type="term" value="F:oxidoreductase activity"/>
    <property type="evidence" value="ECO:0007669"/>
    <property type="project" value="UniProtKB-KW"/>
</dbReference>
<evidence type="ECO:0000313" key="7">
    <source>
        <dbReference type="Proteomes" id="UP000187506"/>
    </source>
</evidence>
<dbReference type="Proteomes" id="UP000187506">
    <property type="component" value="Chromosome"/>
</dbReference>
<dbReference type="Gene3D" id="3.50.50.60">
    <property type="entry name" value="FAD/NAD(P)-binding domain"/>
    <property type="match status" value="1"/>
</dbReference>
<keyword evidence="4" id="KW-0560">Oxidoreductase</keyword>
<protein>
    <submittedName>
        <fullName evidence="6">Zeaxanthin epoxidase</fullName>
    </submittedName>
</protein>
<reference evidence="6 7" key="1">
    <citation type="submission" date="2017-01" db="EMBL/GenBank/DDBJ databases">
        <title>Complete genome of Lacinutrix venerupis DOK2-8 isolated from seawater in Dokdo.</title>
        <authorList>
            <person name="Chi W.-J."/>
            <person name="Kim J.H."/>
        </authorList>
    </citation>
    <scope>NUCLEOTIDE SEQUENCE [LARGE SCALE GENOMIC DNA]</scope>
    <source>
        <strain evidence="6 7">DOK2-8</strain>
    </source>
</reference>
<gene>
    <name evidence="6" type="ORF">BWR22_08415</name>
</gene>
<feature type="domain" description="FAD-binding" evidence="5">
    <location>
        <begin position="4"/>
        <end position="334"/>
    </location>
</feature>
<dbReference type="EMBL" id="CP019352">
    <property type="protein sequence ID" value="APY00337.1"/>
    <property type="molecule type" value="Genomic_DNA"/>
</dbReference>
<dbReference type="AlphaFoldDB" id="A0AAC9PW24"/>
<evidence type="ECO:0000313" key="6">
    <source>
        <dbReference type="EMBL" id="APY00337.1"/>
    </source>
</evidence>
<dbReference type="Pfam" id="PF01494">
    <property type="entry name" value="FAD_binding_3"/>
    <property type="match status" value="1"/>
</dbReference>
<proteinExistence type="predicted"/>
<dbReference type="InterPro" id="IPR002938">
    <property type="entry name" value="FAD-bd"/>
</dbReference>
<evidence type="ECO:0000256" key="4">
    <source>
        <dbReference type="ARBA" id="ARBA00023002"/>
    </source>
</evidence>
<evidence type="ECO:0000259" key="5">
    <source>
        <dbReference type="Pfam" id="PF01494"/>
    </source>
</evidence>
<comment type="cofactor">
    <cofactor evidence="1">
        <name>FAD</name>
        <dbReference type="ChEBI" id="CHEBI:57692"/>
    </cofactor>
</comment>
<dbReference type="PANTHER" id="PTHR46496:SF1">
    <property type="entry name" value="ZEAXANTHIN EPOXIDASE, CHLOROPLASTIC"/>
    <property type="match status" value="1"/>
</dbReference>
<evidence type="ECO:0000256" key="3">
    <source>
        <dbReference type="ARBA" id="ARBA00022827"/>
    </source>
</evidence>
<evidence type="ECO:0000256" key="1">
    <source>
        <dbReference type="ARBA" id="ARBA00001974"/>
    </source>
</evidence>
<name>A0AAC9PW24_9FLAO</name>
<sequence length="376" mass="42337">MYTIIGAGIGGLTTALVFEKLNIKYQLFEKAKGPNALGAGIWLAPNALQVMEFAGVLDTVTKVGNVVNRITLANQKLKPLADSSQLPAKEKYGFSTLAIHRAKLQLALIQSIPKEKIHWNKAFKFYKEEQDALTIAFQDGSTIKSKYLIAADGIDSKVRAQLFPKSQIRYSGQTCWRGVMQHPLPLEYKDRGIEMWGKGIRFGLSQLSETETSWFAVKNSKAFQKDDKTVLKNKLTSYFKEFHPLVNELINKTEINHILRNDITDLKPIKSWQKGNICLIGDAAHATTPNMGQGGAQAIEDAYYLGKLIAKHPNKNNFEQFEKKRFKRVNSIVKQSWFTGKIANLNTGTSIRNAIFSTIPKKMIDKNMYSVYDLKD</sequence>
<keyword evidence="3" id="KW-0274">FAD</keyword>
<dbReference type="KEGG" id="lvn:BWR22_08415"/>